<feature type="transmembrane region" description="Helical" evidence="1">
    <location>
        <begin position="52"/>
        <end position="71"/>
    </location>
</feature>
<dbReference type="RefSeq" id="WP_188362713.1">
    <property type="nucleotide sequence ID" value="NZ_BMFG01000009.1"/>
</dbReference>
<dbReference type="Proteomes" id="UP000625735">
    <property type="component" value="Unassembled WGS sequence"/>
</dbReference>
<evidence type="ECO:0000313" key="3">
    <source>
        <dbReference type="Proteomes" id="UP000625735"/>
    </source>
</evidence>
<feature type="transmembrane region" description="Helical" evidence="1">
    <location>
        <begin position="6"/>
        <end position="27"/>
    </location>
</feature>
<protein>
    <submittedName>
        <fullName evidence="2">Uncharacterized protein</fullName>
    </submittedName>
</protein>
<reference evidence="2" key="2">
    <citation type="submission" date="2020-09" db="EMBL/GenBank/DDBJ databases">
        <authorList>
            <person name="Sun Q."/>
            <person name="Zhou Y."/>
        </authorList>
    </citation>
    <scope>NUCLEOTIDE SEQUENCE</scope>
    <source>
        <strain evidence="2">CGMCC 1.12506</strain>
    </source>
</reference>
<keyword evidence="1" id="KW-0812">Transmembrane</keyword>
<evidence type="ECO:0000256" key="1">
    <source>
        <dbReference type="SAM" id="Phobius"/>
    </source>
</evidence>
<reference evidence="2" key="1">
    <citation type="journal article" date="2014" name="Int. J. Syst. Evol. Microbiol.">
        <title>Complete genome sequence of Corynebacterium casei LMG S-19264T (=DSM 44701T), isolated from a smear-ripened cheese.</title>
        <authorList>
            <consortium name="US DOE Joint Genome Institute (JGI-PGF)"/>
            <person name="Walter F."/>
            <person name="Albersmeier A."/>
            <person name="Kalinowski J."/>
            <person name="Ruckert C."/>
        </authorList>
    </citation>
    <scope>NUCLEOTIDE SEQUENCE</scope>
    <source>
        <strain evidence="2">CGMCC 1.12506</strain>
    </source>
</reference>
<keyword evidence="1" id="KW-1133">Transmembrane helix</keyword>
<feature type="transmembrane region" description="Helical" evidence="1">
    <location>
        <begin position="83"/>
        <end position="110"/>
    </location>
</feature>
<proteinExistence type="predicted"/>
<keyword evidence="1" id="KW-0472">Membrane</keyword>
<comment type="caution">
    <text evidence="2">The sequence shown here is derived from an EMBL/GenBank/DDBJ whole genome shotgun (WGS) entry which is preliminary data.</text>
</comment>
<organism evidence="2 3">
    <name type="scientific">Flavobacterium orientale</name>
    <dbReference type="NCBI Taxonomy" id="1756020"/>
    <lineage>
        <taxon>Bacteria</taxon>
        <taxon>Pseudomonadati</taxon>
        <taxon>Bacteroidota</taxon>
        <taxon>Flavobacteriia</taxon>
        <taxon>Flavobacteriales</taxon>
        <taxon>Flavobacteriaceae</taxon>
        <taxon>Flavobacterium</taxon>
    </lineage>
</organism>
<accession>A0A916Y798</accession>
<evidence type="ECO:0000313" key="2">
    <source>
        <dbReference type="EMBL" id="GGD32229.1"/>
    </source>
</evidence>
<name>A0A916Y798_9FLAO</name>
<dbReference type="EMBL" id="BMFG01000009">
    <property type="protein sequence ID" value="GGD32229.1"/>
    <property type="molecule type" value="Genomic_DNA"/>
</dbReference>
<dbReference type="AlphaFoldDB" id="A0A916Y798"/>
<sequence length="115" mass="13197">MNLNILSYSIYLTITAIIIFVVGQILYRNGNVFVSQLVPNHEDLCKKVNKNLLLGYYLLNLGYCAITILSWEKIETVNQLIGIIAYKTSIILFIIGILHYLNIFVITNYIKKLIN</sequence>
<keyword evidence="3" id="KW-1185">Reference proteome</keyword>
<gene>
    <name evidence="2" type="ORF">GCM10011343_22870</name>
</gene>